<dbReference type="AlphaFoldDB" id="A0A2D0NET4"/>
<dbReference type="OrthoDB" id="9800461at2"/>
<dbReference type="Pfam" id="PF08818">
    <property type="entry name" value="DUF1801"/>
    <property type="match status" value="1"/>
</dbReference>
<dbReference type="EMBL" id="PDUD01000012">
    <property type="protein sequence ID" value="PHN07021.1"/>
    <property type="molecule type" value="Genomic_DNA"/>
</dbReference>
<comment type="caution">
    <text evidence="2">The sequence shown here is derived from an EMBL/GenBank/DDBJ whole genome shotgun (WGS) entry which is preliminary data.</text>
</comment>
<accession>A0A2D0NET4</accession>
<feature type="domain" description="YdhG-like" evidence="1">
    <location>
        <begin position="29"/>
        <end position="126"/>
    </location>
</feature>
<dbReference type="Gene3D" id="3.90.1150.200">
    <property type="match status" value="1"/>
</dbReference>
<dbReference type="InterPro" id="IPR014922">
    <property type="entry name" value="YdhG-like"/>
</dbReference>
<gene>
    <name evidence="2" type="ORF">CRP01_08660</name>
</gene>
<sequence length="206" mass="23216">MNPKVDLYFEEGCGRCPLGGTPDCKVHNWTEEMAELRAIILDCGLDEEVKWSVPCYTFQGNNILILSAFKEYCCISFFKGALLQDAQGLLDKPGANTQAARLLRFTNLEEVSALKSTVEAYIYEAIEIEKAGLQVNFKKESEPIPEELQAKLEEDPVLKTAFEALTPGRQRGYLLYFLAPKQSKTRTSRVEKYIPQILAGKGMHDR</sequence>
<keyword evidence="3" id="KW-1185">Reference proteome</keyword>
<dbReference type="Pfam" id="PF13376">
    <property type="entry name" value="OmdA"/>
    <property type="match status" value="1"/>
</dbReference>
<dbReference type="InterPro" id="IPR016786">
    <property type="entry name" value="YdeI_bac"/>
</dbReference>
<protein>
    <recommendedName>
        <fullName evidence="1">YdhG-like domain-containing protein</fullName>
    </recommendedName>
</protein>
<name>A0A2D0NET4_FLAN2</name>
<evidence type="ECO:0000313" key="3">
    <source>
        <dbReference type="Proteomes" id="UP000223913"/>
    </source>
</evidence>
<dbReference type="PIRSF" id="PIRSF021308">
    <property type="entry name" value="UCP021308"/>
    <property type="match status" value="1"/>
</dbReference>
<dbReference type="Proteomes" id="UP000223913">
    <property type="component" value="Unassembled WGS sequence"/>
</dbReference>
<evidence type="ECO:0000259" key="1">
    <source>
        <dbReference type="Pfam" id="PF08818"/>
    </source>
</evidence>
<dbReference type="SUPFAM" id="SSF159888">
    <property type="entry name" value="YdhG-like"/>
    <property type="match status" value="1"/>
</dbReference>
<organism evidence="2 3">
    <name type="scientific">Flavilitoribacter nigricans (strain ATCC 23147 / DSM 23189 / NBRC 102662 / NCIMB 1420 / SS-2)</name>
    <name type="common">Lewinella nigricans</name>
    <dbReference type="NCBI Taxonomy" id="1122177"/>
    <lineage>
        <taxon>Bacteria</taxon>
        <taxon>Pseudomonadati</taxon>
        <taxon>Bacteroidota</taxon>
        <taxon>Saprospiria</taxon>
        <taxon>Saprospirales</taxon>
        <taxon>Lewinellaceae</taxon>
        <taxon>Flavilitoribacter</taxon>
    </lineage>
</organism>
<reference evidence="2 3" key="1">
    <citation type="submission" date="2017-10" db="EMBL/GenBank/DDBJ databases">
        <title>The draft genome sequence of Lewinella nigricans NBRC 102662.</title>
        <authorList>
            <person name="Wang K."/>
        </authorList>
    </citation>
    <scope>NUCLEOTIDE SEQUENCE [LARGE SCALE GENOMIC DNA]</scope>
    <source>
        <strain evidence="2 3">NBRC 102662</strain>
    </source>
</reference>
<evidence type="ECO:0000313" key="2">
    <source>
        <dbReference type="EMBL" id="PHN07021.1"/>
    </source>
</evidence>
<proteinExistence type="predicted"/>
<dbReference type="RefSeq" id="WP_099149629.1">
    <property type="nucleotide sequence ID" value="NZ_PDUD01000012.1"/>
</dbReference>